<dbReference type="FunFam" id="2.40.110.10:FF:000031">
    <property type="entry name" value="Acyl-CoA dehydrogenase, putative"/>
    <property type="match status" value="1"/>
</dbReference>
<dbReference type="InterPro" id="IPR006091">
    <property type="entry name" value="Acyl-CoA_Oxase/DH_mid-dom"/>
</dbReference>
<reference evidence="15 16" key="1">
    <citation type="submission" date="2015-09" db="EMBL/GenBank/DDBJ databases">
        <title>Complete genome sequence of a benzo[a]pyrene-degrading bacterium Altererythrobacter epoxidivorans CGMCC 1.7731T.</title>
        <authorList>
            <person name="Li Z."/>
            <person name="Cheng H."/>
            <person name="Huo Y."/>
            <person name="Xu X."/>
        </authorList>
    </citation>
    <scope>NUCLEOTIDE SEQUENCE [LARGE SCALE GENOMIC DNA]</scope>
    <source>
        <strain evidence="15 16">CGMCC 1.7731</strain>
    </source>
</reference>
<comment type="catalytic activity">
    <reaction evidence="6">
        <text>3-(methylsulfanyl)propanoyl-CoA + oxidized [electron-transfer flavoprotein] + H(+) = 3-(methylsulfanyl)acryloyl-CoA + reduced [electron-transfer flavoprotein]</text>
        <dbReference type="Rhea" id="RHEA:52612"/>
        <dbReference type="Rhea" id="RHEA-COMP:10685"/>
        <dbReference type="Rhea" id="RHEA-COMP:10686"/>
        <dbReference type="ChEBI" id="CHEBI:15378"/>
        <dbReference type="ChEBI" id="CHEBI:57692"/>
        <dbReference type="ChEBI" id="CHEBI:58307"/>
        <dbReference type="ChEBI" id="CHEBI:82815"/>
        <dbReference type="ChEBI" id="CHEBI:84994"/>
        <dbReference type="EC" id="1.3.99.41"/>
    </reaction>
    <physiologicalReaction direction="left-to-right" evidence="6">
        <dbReference type="Rhea" id="RHEA:52613"/>
    </physiologicalReaction>
</comment>
<feature type="domain" description="Acyl-CoA oxidase/dehydrogenase middle" evidence="12">
    <location>
        <begin position="163"/>
        <end position="271"/>
    </location>
</feature>
<evidence type="ECO:0000256" key="5">
    <source>
        <dbReference type="ARBA" id="ARBA00023002"/>
    </source>
</evidence>
<keyword evidence="3 10" id="KW-0285">Flavoprotein</keyword>
<keyword evidence="16" id="KW-1185">Reference proteome</keyword>
<dbReference type="PATRIC" id="fig|361183.4.peg.1094"/>
<dbReference type="InterPro" id="IPR009075">
    <property type="entry name" value="AcylCo_DH/oxidase_C"/>
</dbReference>
<dbReference type="PANTHER" id="PTHR42803">
    <property type="entry name" value="ACYL-COA DEHYDROGENASE"/>
    <property type="match status" value="1"/>
</dbReference>
<keyword evidence="4 10" id="KW-0274">FAD</keyword>
<dbReference type="PANTHER" id="PTHR42803:SF1">
    <property type="entry name" value="BROAD-SPECIFICITY LINEAR ACYL-COA DEHYDROGENASE FADE5"/>
    <property type="match status" value="1"/>
</dbReference>
<dbReference type="Pfam" id="PF00441">
    <property type="entry name" value="Acyl-CoA_dh_1"/>
    <property type="match status" value="1"/>
</dbReference>
<dbReference type="OrthoDB" id="9807883at2"/>
<keyword evidence="5 10" id="KW-0560">Oxidoreductase</keyword>
<dbReference type="InterPro" id="IPR037069">
    <property type="entry name" value="AcylCoA_DH/ox_N_sf"/>
</dbReference>
<evidence type="ECO:0000256" key="7">
    <source>
        <dbReference type="ARBA" id="ARBA00058683"/>
    </source>
</evidence>
<evidence type="ECO:0000256" key="9">
    <source>
        <dbReference type="ARBA" id="ARBA00069043"/>
    </source>
</evidence>
<dbReference type="Pfam" id="PF02770">
    <property type="entry name" value="Acyl-CoA_dh_M"/>
    <property type="match status" value="1"/>
</dbReference>
<comment type="similarity">
    <text evidence="2 10">Belongs to the acyl-CoA dehydrogenase family.</text>
</comment>
<evidence type="ECO:0000256" key="3">
    <source>
        <dbReference type="ARBA" id="ARBA00022630"/>
    </source>
</evidence>
<dbReference type="SUPFAM" id="SSF56645">
    <property type="entry name" value="Acyl-CoA dehydrogenase NM domain-like"/>
    <property type="match status" value="1"/>
</dbReference>
<dbReference type="InterPro" id="IPR052166">
    <property type="entry name" value="Diverse_Acyl-CoA_DH"/>
</dbReference>
<dbReference type="Gene3D" id="1.20.140.10">
    <property type="entry name" value="Butyryl-CoA Dehydrogenase, subunit A, domain 3"/>
    <property type="match status" value="1"/>
</dbReference>
<dbReference type="KEGG" id="aep:AMC99_01121"/>
<dbReference type="EMBL" id="CP012669">
    <property type="protein sequence ID" value="ALE16417.1"/>
    <property type="molecule type" value="Genomic_DNA"/>
</dbReference>
<accession>A0A0M4LU46</accession>
<dbReference type="InterPro" id="IPR046373">
    <property type="entry name" value="Acyl-CoA_Oxase/DH_mid-dom_sf"/>
</dbReference>
<dbReference type="GO" id="GO:0016627">
    <property type="term" value="F:oxidoreductase activity, acting on the CH-CH group of donors"/>
    <property type="evidence" value="ECO:0007669"/>
    <property type="project" value="InterPro"/>
</dbReference>
<evidence type="ECO:0000259" key="12">
    <source>
        <dbReference type="Pfam" id="PF02770"/>
    </source>
</evidence>
<organism evidence="15 16">
    <name type="scientific">Altererythrobacter epoxidivorans</name>
    <dbReference type="NCBI Taxonomy" id="361183"/>
    <lineage>
        <taxon>Bacteria</taxon>
        <taxon>Pseudomonadati</taxon>
        <taxon>Pseudomonadota</taxon>
        <taxon>Alphaproteobacteria</taxon>
        <taxon>Sphingomonadales</taxon>
        <taxon>Erythrobacteraceae</taxon>
        <taxon>Altererythrobacter</taxon>
    </lineage>
</organism>
<evidence type="ECO:0000256" key="10">
    <source>
        <dbReference type="RuleBase" id="RU362125"/>
    </source>
</evidence>
<dbReference type="Pfam" id="PF12806">
    <property type="entry name" value="Acyl-CoA_dh_C"/>
    <property type="match status" value="1"/>
</dbReference>
<dbReference type="InterPro" id="IPR013786">
    <property type="entry name" value="AcylCoA_DH/ox_N"/>
</dbReference>
<dbReference type="Gene3D" id="2.40.110.10">
    <property type="entry name" value="Butyryl-CoA Dehydrogenase, subunit A, domain 2"/>
    <property type="match status" value="1"/>
</dbReference>
<evidence type="ECO:0000259" key="14">
    <source>
        <dbReference type="Pfam" id="PF12806"/>
    </source>
</evidence>
<feature type="domain" description="Acetyl-CoA dehydrogenase-like C-terminal" evidence="14">
    <location>
        <begin position="468"/>
        <end position="594"/>
    </location>
</feature>
<dbReference type="EC" id="1.3.99.41" evidence="8"/>
<dbReference type="Proteomes" id="UP000057938">
    <property type="component" value="Chromosome"/>
</dbReference>
<comment type="cofactor">
    <cofactor evidence="1 10">
        <name>FAD</name>
        <dbReference type="ChEBI" id="CHEBI:57692"/>
    </cofactor>
</comment>
<feature type="domain" description="Acyl-CoA dehydrogenase/oxidase N-terminal" evidence="13">
    <location>
        <begin position="76"/>
        <end position="157"/>
    </location>
</feature>
<dbReference type="RefSeq" id="WP_061923822.1">
    <property type="nucleotide sequence ID" value="NZ_CP012669.1"/>
</dbReference>
<feature type="domain" description="Acyl-CoA dehydrogenase/oxidase C-terminal" evidence="11">
    <location>
        <begin position="282"/>
        <end position="451"/>
    </location>
</feature>
<dbReference type="AlphaFoldDB" id="A0A0M4LU46"/>
<dbReference type="STRING" id="361183.AMC99_01121"/>
<evidence type="ECO:0000256" key="8">
    <source>
        <dbReference type="ARBA" id="ARBA00066694"/>
    </source>
</evidence>
<dbReference type="GO" id="GO:0050660">
    <property type="term" value="F:flavin adenine dinucleotide binding"/>
    <property type="evidence" value="ECO:0007669"/>
    <property type="project" value="InterPro"/>
</dbReference>
<dbReference type="InterPro" id="IPR009100">
    <property type="entry name" value="AcylCoA_DH/oxidase_NM_dom_sf"/>
</dbReference>
<protein>
    <recommendedName>
        <fullName evidence="9">3-methylmercaptopropionyl-CoA dehydrogenase</fullName>
        <ecNumber evidence="8">1.3.99.41</ecNumber>
    </recommendedName>
</protein>
<dbReference type="SUPFAM" id="SSF47203">
    <property type="entry name" value="Acyl-CoA dehydrogenase C-terminal domain-like"/>
    <property type="match status" value="1"/>
</dbReference>
<evidence type="ECO:0000256" key="1">
    <source>
        <dbReference type="ARBA" id="ARBA00001974"/>
    </source>
</evidence>
<evidence type="ECO:0000313" key="15">
    <source>
        <dbReference type="EMBL" id="ALE16417.1"/>
    </source>
</evidence>
<dbReference type="Gene3D" id="1.10.540.10">
    <property type="entry name" value="Acyl-CoA dehydrogenase/oxidase, N-terminal domain"/>
    <property type="match status" value="1"/>
</dbReference>
<dbReference type="Pfam" id="PF02771">
    <property type="entry name" value="Acyl-CoA_dh_N"/>
    <property type="match status" value="1"/>
</dbReference>
<dbReference type="InterPro" id="IPR025878">
    <property type="entry name" value="Acyl-CoA_dh-like_C_dom"/>
</dbReference>
<proteinExistence type="inferred from homology"/>
<evidence type="ECO:0000256" key="2">
    <source>
        <dbReference type="ARBA" id="ARBA00009347"/>
    </source>
</evidence>
<gene>
    <name evidence="15" type="ORF">AMC99_01121</name>
</gene>
<evidence type="ECO:0000259" key="11">
    <source>
        <dbReference type="Pfam" id="PF00441"/>
    </source>
</evidence>
<name>A0A0M4LU46_9SPHN</name>
<evidence type="ECO:0000313" key="16">
    <source>
        <dbReference type="Proteomes" id="UP000057938"/>
    </source>
</evidence>
<dbReference type="InterPro" id="IPR036250">
    <property type="entry name" value="AcylCo_DH-like_C"/>
</dbReference>
<evidence type="ECO:0000256" key="4">
    <source>
        <dbReference type="ARBA" id="ARBA00022827"/>
    </source>
</evidence>
<comment type="function">
    <text evidence="7">Involved in the assimilation of dimethylsulphoniopropionate (DMSP), an important compound in the fixation of carbon in marine phytoplankton, by mediating the conversion of 3-(methylthio)propanoyl-CoA (MMPA-CoA) to 3-(methylthio)acryloyl-CoA (MTA-CoA).</text>
</comment>
<evidence type="ECO:0000256" key="6">
    <source>
        <dbReference type="ARBA" id="ARBA00051388"/>
    </source>
</evidence>
<evidence type="ECO:0000259" key="13">
    <source>
        <dbReference type="Pfam" id="PF02771"/>
    </source>
</evidence>
<sequence>MPSYKAPNRDFRFIINEMLDIESYGNLPGFEGATPDMVESILDESGKFTSEVIAPLNRVGDIEGCTRHEDGSVTTPTGFKEAFDMYREAGWGTLSQPEELGGQGLPQVVGFALKEMMSSANQAFGMYPGLTNGAIAALLAKGTDEQIQTYVPKMVTCEWTGTMNLTEPHCGTDLGLIRTKAEPNGDGSYAITGTKIFISAGEHDMAENIIHLVLAKTPGAPDSSKGISLFVVPKFLVNEDGSVGERNGVVCGSIEHKMGIHGNSTCLLNYDGAKGWLVGEENKGLAAMFIMMNEARLGVGMQGLAQAEAAYQNAVAYALDRRQGRALTGPAEPEAKADPIFVHPDVRRMLMDAKVFNEGMRALCLWGALLEDLSHKAQTEEERAEAMEMISLLTPVIKGYGTDKGYEVANNMQQVFGGHGYIEEWGMSQFVRDSRIAQIYEGTNGVQAMDLCGRKLAQNGGAAIQAFFKLVGEEIASAKSNEKLAPVAERLEKALGEQQAATMWFMQNAMTNPNNLGAGAHHYMHIMGIVTLGYMWLRMAKVAVAKLADGSAADPAFYEAKLVSAKYYAERYLPDAGALRRKLEAGAEHMMALPEEAFLTAA</sequence>